<name>A0ABP7C7T3_9MICC</name>
<evidence type="ECO:0000313" key="2">
    <source>
        <dbReference type="Proteomes" id="UP001500752"/>
    </source>
</evidence>
<comment type="caution">
    <text evidence="1">The sequence shown here is derived from an EMBL/GenBank/DDBJ whole genome shotgun (WGS) entry which is preliminary data.</text>
</comment>
<protein>
    <submittedName>
        <fullName evidence="1">Uncharacterized protein</fullName>
    </submittedName>
</protein>
<keyword evidence="2" id="KW-1185">Reference proteome</keyword>
<organism evidence="1 2">
    <name type="scientific">Arthrobacter ginkgonis</name>
    <dbReference type="NCBI Taxonomy" id="1630594"/>
    <lineage>
        <taxon>Bacteria</taxon>
        <taxon>Bacillati</taxon>
        <taxon>Actinomycetota</taxon>
        <taxon>Actinomycetes</taxon>
        <taxon>Micrococcales</taxon>
        <taxon>Micrococcaceae</taxon>
        <taxon>Arthrobacter</taxon>
    </lineage>
</organism>
<dbReference type="Proteomes" id="UP001500752">
    <property type="component" value="Unassembled WGS sequence"/>
</dbReference>
<sequence>MATLEGMALYEKHFTPEQRRELENRRADLGPERIEDLKATWIGLVEEGLALVAAGSPADGPEARDAD</sequence>
<proteinExistence type="predicted"/>
<evidence type="ECO:0000313" key="1">
    <source>
        <dbReference type="EMBL" id="GAA3678379.1"/>
    </source>
</evidence>
<gene>
    <name evidence="1" type="ORF">GCM10023081_15800</name>
</gene>
<reference evidence="2" key="1">
    <citation type="journal article" date="2019" name="Int. J. Syst. Evol. Microbiol.">
        <title>The Global Catalogue of Microorganisms (GCM) 10K type strain sequencing project: providing services to taxonomists for standard genome sequencing and annotation.</title>
        <authorList>
            <consortium name="The Broad Institute Genomics Platform"/>
            <consortium name="The Broad Institute Genome Sequencing Center for Infectious Disease"/>
            <person name="Wu L."/>
            <person name="Ma J."/>
        </authorList>
    </citation>
    <scope>NUCLEOTIDE SEQUENCE [LARGE SCALE GENOMIC DNA]</scope>
    <source>
        <strain evidence="2">JCM 30742</strain>
    </source>
</reference>
<dbReference type="EMBL" id="BAABEO010000009">
    <property type="protein sequence ID" value="GAA3678379.1"/>
    <property type="molecule type" value="Genomic_DNA"/>
</dbReference>
<accession>A0ABP7C7T3</accession>